<name>A0ABP9UJV3_9BACT</name>
<dbReference type="InterPro" id="IPR010287">
    <property type="entry name" value="DUF892_YciF-like"/>
</dbReference>
<dbReference type="InterPro" id="IPR012347">
    <property type="entry name" value="Ferritin-like"/>
</dbReference>
<evidence type="ECO:0000313" key="2">
    <source>
        <dbReference type="Proteomes" id="UP001476282"/>
    </source>
</evidence>
<dbReference type="SUPFAM" id="SSF47240">
    <property type="entry name" value="Ferritin-like"/>
    <property type="match status" value="2"/>
</dbReference>
<dbReference type="Proteomes" id="UP001476282">
    <property type="component" value="Unassembled WGS sequence"/>
</dbReference>
<accession>A0ABP9UJV3</accession>
<dbReference type="EMBL" id="BAABRI010000005">
    <property type="protein sequence ID" value="GAA5481901.1"/>
    <property type="molecule type" value="Genomic_DNA"/>
</dbReference>
<reference evidence="1 2" key="1">
    <citation type="submission" date="2024-02" db="EMBL/GenBank/DDBJ databases">
        <title>Haloferula sargassicola NBRC 104335.</title>
        <authorList>
            <person name="Ichikawa N."/>
            <person name="Katano-Makiyama Y."/>
            <person name="Hidaka K."/>
        </authorList>
    </citation>
    <scope>NUCLEOTIDE SEQUENCE [LARGE SCALE GENOMIC DNA]</scope>
    <source>
        <strain evidence="1 2">NBRC 104335</strain>
    </source>
</reference>
<evidence type="ECO:0000313" key="1">
    <source>
        <dbReference type="EMBL" id="GAA5481901.1"/>
    </source>
</evidence>
<gene>
    <name evidence="1" type="ORF">Hsar01_01115</name>
</gene>
<dbReference type="Gene3D" id="1.20.1260.10">
    <property type="match status" value="2"/>
</dbReference>
<protein>
    <recommendedName>
        <fullName evidence="3">DUF892 family protein</fullName>
    </recommendedName>
</protein>
<sequence>MSRHPGEELTHFLGDLYSIELQALAQLETAPNIAGDAAFAADLKKHHAETEVQAERVRNRLEALGGSPSAVKEAIMKLGGKGFLLFAKMQSETPGRLLVHSYSYEAMEWAGYQALKHLAQLNADEETASLARAIGSEEKVMLDRLGGRFSTVEEDAHGETPAEDLPDHVRTHLAEAHALLKQSATLLDQGTESSRSELAGTYRRGAELTQAELKGIERRLEELGSSPSVMEDAAMKLGGLNWSAFFHSQTDTPMKLLCFAFAVEHLVIGALELLQRTAQRAEDHVTATLCEHLITEKRQLAESLRSGIGASVEATVA</sequence>
<keyword evidence="2" id="KW-1185">Reference proteome</keyword>
<proteinExistence type="predicted"/>
<dbReference type="Pfam" id="PF05974">
    <property type="entry name" value="DUF892"/>
    <property type="match status" value="2"/>
</dbReference>
<comment type="caution">
    <text evidence="1">The sequence shown here is derived from an EMBL/GenBank/DDBJ whole genome shotgun (WGS) entry which is preliminary data.</text>
</comment>
<dbReference type="InterPro" id="IPR009078">
    <property type="entry name" value="Ferritin-like_SF"/>
</dbReference>
<evidence type="ECO:0008006" key="3">
    <source>
        <dbReference type="Google" id="ProtNLM"/>
    </source>
</evidence>
<dbReference type="RefSeq" id="WP_353566047.1">
    <property type="nucleotide sequence ID" value="NZ_BAABRI010000005.1"/>
</dbReference>
<organism evidence="1 2">
    <name type="scientific">Haloferula sargassicola</name>
    <dbReference type="NCBI Taxonomy" id="490096"/>
    <lineage>
        <taxon>Bacteria</taxon>
        <taxon>Pseudomonadati</taxon>
        <taxon>Verrucomicrobiota</taxon>
        <taxon>Verrucomicrobiia</taxon>
        <taxon>Verrucomicrobiales</taxon>
        <taxon>Verrucomicrobiaceae</taxon>
        <taxon>Haloferula</taxon>
    </lineage>
</organism>